<feature type="domain" description="SIS" evidence="12">
    <location>
        <begin position="454"/>
        <end position="595"/>
    </location>
</feature>
<evidence type="ECO:0000313" key="13">
    <source>
        <dbReference type="EMBL" id="ADG16994.1"/>
    </source>
</evidence>
<keyword evidence="7 10" id="KW-0808">Transferase</keyword>
<feature type="active site" description="Nucleophile; for GATase activity" evidence="10">
    <location>
        <position position="2"/>
    </location>
</feature>
<comment type="function">
    <text evidence="10">Catalyzes the first step in hexosamine metabolism, converting fructose-6P into glucosamine-6P using glutamine as a nitrogen source.</text>
</comment>
<dbReference type="GO" id="GO:0006002">
    <property type="term" value="P:fructose 6-phosphate metabolic process"/>
    <property type="evidence" value="ECO:0007669"/>
    <property type="project" value="TreeGrafter"/>
</dbReference>
<gene>
    <name evidence="10" type="primary">glmS</name>
    <name evidence="13" type="ordered locus">BC1002_2947</name>
</gene>
<name>D5W5V3_PARAM</name>
<dbReference type="PANTHER" id="PTHR10937">
    <property type="entry name" value="GLUCOSAMINE--FRUCTOSE-6-PHOSPHATE AMINOTRANSFERASE, ISOMERIZING"/>
    <property type="match status" value="1"/>
</dbReference>
<dbReference type="EC" id="2.6.1.16" evidence="3 10"/>
<dbReference type="InterPro" id="IPR047084">
    <property type="entry name" value="GFAT_N"/>
</dbReference>
<dbReference type="InterPro" id="IPR035466">
    <property type="entry name" value="GlmS/AgaS_SIS"/>
</dbReference>
<dbReference type="Pfam" id="PF01380">
    <property type="entry name" value="SIS"/>
    <property type="match status" value="2"/>
</dbReference>
<protein>
    <recommendedName>
        <fullName evidence="4 10">Glutamine--fructose-6-phosphate aminotransferase [isomerizing]</fullName>
        <ecNumber evidence="3 10">2.6.1.16</ecNumber>
    </recommendedName>
    <alternativeName>
        <fullName evidence="10">D-fructose-6-phosphate amidotransferase</fullName>
    </alternativeName>
    <alternativeName>
        <fullName evidence="10">GFAT</fullName>
    </alternativeName>
    <alternativeName>
        <fullName evidence="10">Glucosamine-6-phosphate synthase</fullName>
    </alternativeName>
    <alternativeName>
        <fullName evidence="10">Hexosephosphate aminotransferase</fullName>
    </alternativeName>
    <alternativeName>
        <fullName evidence="10">L-glutamine--D-fructose-6-phosphate amidotransferase</fullName>
    </alternativeName>
</protein>
<dbReference type="InterPro" id="IPR029055">
    <property type="entry name" value="Ntn_hydrolases_N"/>
</dbReference>
<dbReference type="PROSITE" id="PS51464">
    <property type="entry name" value="SIS"/>
    <property type="match status" value="2"/>
</dbReference>
<feature type="active site" description="For Fru-6P isomerization activity" evidence="10">
    <location>
        <position position="600"/>
    </location>
</feature>
<dbReference type="Gene3D" id="3.40.50.10490">
    <property type="entry name" value="Glucose-6-phosphate isomerase like protein, domain 1"/>
    <property type="match status" value="2"/>
</dbReference>
<dbReference type="FunFam" id="3.60.20.10:FF:000006">
    <property type="entry name" value="Glutamine--fructose-6-phosphate aminotransferase [isomerizing]"/>
    <property type="match status" value="1"/>
</dbReference>
<dbReference type="eggNOG" id="COG0449">
    <property type="taxonomic scope" value="Bacteria"/>
</dbReference>
<dbReference type="InterPro" id="IPR046348">
    <property type="entry name" value="SIS_dom_sf"/>
</dbReference>
<dbReference type="PROSITE" id="PS51278">
    <property type="entry name" value="GATASE_TYPE_2"/>
    <property type="match status" value="1"/>
</dbReference>
<evidence type="ECO:0000256" key="2">
    <source>
        <dbReference type="ARBA" id="ARBA00004496"/>
    </source>
</evidence>
<dbReference type="Pfam" id="PF13522">
    <property type="entry name" value="GATase_6"/>
    <property type="match status" value="1"/>
</dbReference>
<dbReference type="GO" id="GO:0097367">
    <property type="term" value="F:carbohydrate derivative binding"/>
    <property type="evidence" value="ECO:0007669"/>
    <property type="project" value="InterPro"/>
</dbReference>
<keyword evidence="6 10" id="KW-0032">Aminotransferase</keyword>
<evidence type="ECO:0000259" key="12">
    <source>
        <dbReference type="PROSITE" id="PS51464"/>
    </source>
</evidence>
<dbReference type="SUPFAM" id="SSF53697">
    <property type="entry name" value="SIS domain"/>
    <property type="match status" value="1"/>
</dbReference>
<dbReference type="GO" id="GO:0004360">
    <property type="term" value="F:glutamine-fructose-6-phosphate transaminase (isomerizing) activity"/>
    <property type="evidence" value="ECO:0007669"/>
    <property type="project" value="UniProtKB-UniRule"/>
</dbReference>
<proteinExistence type="inferred from homology"/>
<evidence type="ECO:0000313" key="14">
    <source>
        <dbReference type="Proteomes" id="UP000002190"/>
    </source>
</evidence>
<dbReference type="InterPro" id="IPR017932">
    <property type="entry name" value="GATase_2_dom"/>
</dbReference>
<dbReference type="InterPro" id="IPR001347">
    <property type="entry name" value="SIS_dom"/>
</dbReference>
<feature type="domain" description="Glutamine amidotransferase type-2" evidence="11">
    <location>
        <begin position="2"/>
        <end position="216"/>
    </location>
</feature>
<feature type="domain" description="SIS" evidence="12">
    <location>
        <begin position="281"/>
        <end position="421"/>
    </location>
</feature>
<dbReference type="CDD" id="cd00714">
    <property type="entry name" value="GFAT"/>
    <property type="match status" value="1"/>
</dbReference>
<dbReference type="PANTHER" id="PTHR10937:SF0">
    <property type="entry name" value="GLUTAMINE--FRUCTOSE-6-PHOSPHATE TRANSAMINASE (ISOMERIZING)"/>
    <property type="match status" value="1"/>
</dbReference>
<dbReference type="KEGG" id="bge:BC1002_2947"/>
<dbReference type="GO" id="GO:0005829">
    <property type="term" value="C:cytosol"/>
    <property type="evidence" value="ECO:0007669"/>
    <property type="project" value="TreeGrafter"/>
</dbReference>
<evidence type="ECO:0000256" key="3">
    <source>
        <dbReference type="ARBA" id="ARBA00012916"/>
    </source>
</evidence>
<dbReference type="SUPFAM" id="SSF56235">
    <property type="entry name" value="N-terminal nucleophile aminohydrolases (Ntn hydrolases)"/>
    <property type="match status" value="1"/>
</dbReference>
<evidence type="ECO:0000256" key="9">
    <source>
        <dbReference type="ARBA" id="ARBA00022962"/>
    </source>
</evidence>
<dbReference type="InterPro" id="IPR005855">
    <property type="entry name" value="GFAT"/>
</dbReference>
<keyword evidence="9" id="KW-0315">Glutamine amidotransferase</keyword>
<reference evidence="13 14" key="2">
    <citation type="journal article" date="2012" name="J. Bacteriol.">
        <title>Genome Sequences of Burkholderia sp. Strains CCGE1002 and H160, Isolated from Legume Nodules in Mexico and Brazil.</title>
        <authorList>
            <person name="Ormeno-Orrillo E."/>
            <person name="Rogel M.A."/>
            <person name="Chueire L.M."/>
            <person name="Tiedje J.M."/>
            <person name="Martinez-Romero E."/>
            <person name="Hungria M."/>
        </authorList>
    </citation>
    <scope>NUCLEOTIDE SEQUENCE [LARGE SCALE GENOMIC DNA]</scope>
    <source>
        <strain evidence="13 14">CCGE1002</strain>
    </source>
</reference>
<evidence type="ECO:0000256" key="10">
    <source>
        <dbReference type="HAMAP-Rule" id="MF_00164"/>
    </source>
</evidence>
<dbReference type="Gene3D" id="3.60.20.10">
    <property type="entry name" value="Glutamine Phosphoribosylpyrophosphate, subunit 1, domain 1"/>
    <property type="match status" value="1"/>
</dbReference>
<dbReference type="RefSeq" id="WP_013090802.1">
    <property type="nucleotide sequence ID" value="NC_014117.1"/>
</dbReference>
<dbReference type="EMBL" id="CP002013">
    <property type="protein sequence ID" value="ADG16994.1"/>
    <property type="molecule type" value="Genomic_DNA"/>
</dbReference>
<dbReference type="InterPro" id="IPR035490">
    <property type="entry name" value="GlmS/FrlB_SIS"/>
</dbReference>
<dbReference type="Proteomes" id="UP000002190">
    <property type="component" value="Chromosome 1"/>
</dbReference>
<dbReference type="FunFam" id="3.40.50.10490:FF:000001">
    <property type="entry name" value="Glutamine--fructose-6-phosphate aminotransferase [isomerizing]"/>
    <property type="match status" value="1"/>
</dbReference>
<evidence type="ECO:0000256" key="8">
    <source>
        <dbReference type="ARBA" id="ARBA00022737"/>
    </source>
</evidence>
<organism evidence="13 14">
    <name type="scientific">Paraburkholderia atlantica</name>
    <dbReference type="NCBI Taxonomy" id="2654982"/>
    <lineage>
        <taxon>Bacteria</taxon>
        <taxon>Pseudomonadati</taxon>
        <taxon>Pseudomonadota</taxon>
        <taxon>Betaproteobacteria</taxon>
        <taxon>Burkholderiales</taxon>
        <taxon>Burkholderiaceae</taxon>
        <taxon>Paraburkholderia</taxon>
    </lineage>
</organism>
<dbReference type="HAMAP" id="MF_00164">
    <property type="entry name" value="GlmS"/>
    <property type="match status" value="1"/>
</dbReference>
<evidence type="ECO:0000259" key="11">
    <source>
        <dbReference type="PROSITE" id="PS51278"/>
    </source>
</evidence>
<comment type="subunit">
    <text evidence="10">Homodimer.</text>
</comment>
<dbReference type="HOGENOM" id="CLU_012520_5_2_4"/>
<accession>D5W5V3</accession>
<dbReference type="STRING" id="640511.BC1002_2947"/>
<dbReference type="CDD" id="cd05009">
    <property type="entry name" value="SIS_GlmS_GlmD_2"/>
    <property type="match status" value="1"/>
</dbReference>
<evidence type="ECO:0000256" key="1">
    <source>
        <dbReference type="ARBA" id="ARBA00001031"/>
    </source>
</evidence>
<evidence type="ECO:0000256" key="4">
    <source>
        <dbReference type="ARBA" id="ARBA00016090"/>
    </source>
</evidence>
<dbReference type="GO" id="GO:0006047">
    <property type="term" value="P:UDP-N-acetylglucosamine metabolic process"/>
    <property type="evidence" value="ECO:0007669"/>
    <property type="project" value="TreeGrafter"/>
</dbReference>
<dbReference type="NCBIfam" id="NF001484">
    <property type="entry name" value="PRK00331.1"/>
    <property type="match status" value="1"/>
</dbReference>
<dbReference type="NCBIfam" id="TIGR01135">
    <property type="entry name" value="glmS"/>
    <property type="match status" value="1"/>
</dbReference>
<keyword evidence="8" id="KW-0677">Repeat</keyword>
<evidence type="ECO:0000256" key="6">
    <source>
        <dbReference type="ARBA" id="ARBA00022576"/>
    </source>
</evidence>
<comment type="catalytic activity">
    <reaction evidence="1 10">
        <text>D-fructose 6-phosphate + L-glutamine = D-glucosamine 6-phosphate + L-glutamate</text>
        <dbReference type="Rhea" id="RHEA:13237"/>
        <dbReference type="ChEBI" id="CHEBI:29985"/>
        <dbReference type="ChEBI" id="CHEBI:58359"/>
        <dbReference type="ChEBI" id="CHEBI:58725"/>
        <dbReference type="ChEBI" id="CHEBI:61527"/>
        <dbReference type="EC" id="2.6.1.16"/>
    </reaction>
</comment>
<comment type="subcellular location">
    <subcellularLocation>
        <location evidence="2 10">Cytoplasm</location>
    </subcellularLocation>
</comment>
<reference evidence="13 14" key="1">
    <citation type="submission" date="2010-04" db="EMBL/GenBank/DDBJ databases">
        <title>Complete sequence of chromosome 1 of Burkholderia sp. CCGE1002.</title>
        <authorList>
            <consortium name="US DOE Joint Genome Institute"/>
            <person name="Lucas S."/>
            <person name="Copeland A."/>
            <person name="Lapidus A."/>
            <person name="Cheng J.-F."/>
            <person name="Bruce D."/>
            <person name="Goodwin L."/>
            <person name="Pitluck S."/>
            <person name="Chertkov O."/>
            <person name="Detter J.C."/>
            <person name="Han C."/>
            <person name="Tapia R."/>
            <person name="Land M."/>
            <person name="Hauser L."/>
            <person name="Kyrpides N."/>
            <person name="Ovchinnikova G."/>
            <person name="Martinez-Romero E."/>
            <person name="Hernandez M.A.R."/>
            <person name="Tiedje J.M."/>
            <person name="Woyke T."/>
        </authorList>
    </citation>
    <scope>NUCLEOTIDE SEQUENCE [LARGE SCALE GENOMIC DNA]</scope>
    <source>
        <strain evidence="13 14">CCGE1002</strain>
    </source>
</reference>
<sequence length="605" mass="65882">MCGIVGAVAQRNIVPVLIEGLRRLEYRGYDSCGVSVLGARGPSRARSVARVADLDAQVRDTHLEGVTGIAHTRWATHGAPVTDNAHPIFSRDALALVHNGIIENYETLREMLRGKGYEFVSQTDTEVIAHLIHSLYRGDLFAAVREAIAQLHGAYAIAVLHKDQPHTVVGARQGSPLVVGLGNGENFLASDALALAGSTERFIFLEEGDVCELSLDGVRIADRQGEIAQREVRQVAAYGGAVELGPYRHFMQKEIFEQPRAITDTIPQADAFDASIFGEGARQVFADIDSLLILACGTSYYSGLTAKYWLESVAKIPTQVEIASEYRYRESVPNPKSLVVVISQSGETADTLAALKHAQELGHKHTLAICNVGTSAMVRQTELSFLTHAGREIGVASTKAFTTQLVALFTLAATLAKLRGRLNDEQEASYLKQLRHLPAALNSVLALEPQIIAWSEEFSRKEHALFLGRGMHYPIALEGALKLKEISYIHAEAYPAGELKHGPLALVTEAMPVVTVAPNDALLEKLKSNIQEVRARGGELYVFADADTRIVNDEGLHVIRMPEHYGLLSPILHVVPLQLLAYHTACARGTDVDKPRNLAKSVTVE</sequence>
<dbReference type="GO" id="GO:0006487">
    <property type="term" value="P:protein N-linked glycosylation"/>
    <property type="evidence" value="ECO:0007669"/>
    <property type="project" value="TreeGrafter"/>
</dbReference>
<dbReference type="GO" id="GO:0005975">
    <property type="term" value="P:carbohydrate metabolic process"/>
    <property type="evidence" value="ECO:0007669"/>
    <property type="project" value="UniProtKB-UniRule"/>
</dbReference>
<keyword evidence="5 10" id="KW-0963">Cytoplasm</keyword>
<dbReference type="GeneID" id="301094275"/>
<feature type="initiator methionine" description="Removed" evidence="10">
    <location>
        <position position="1"/>
    </location>
</feature>
<evidence type="ECO:0000256" key="7">
    <source>
        <dbReference type="ARBA" id="ARBA00022679"/>
    </source>
</evidence>
<evidence type="ECO:0000256" key="5">
    <source>
        <dbReference type="ARBA" id="ARBA00022490"/>
    </source>
</evidence>
<dbReference type="AlphaFoldDB" id="D5W5V3"/>
<dbReference type="CDD" id="cd05008">
    <property type="entry name" value="SIS_GlmS_GlmD_1"/>
    <property type="match status" value="1"/>
</dbReference>